<evidence type="ECO:0000313" key="1">
    <source>
        <dbReference type="EMBL" id="CAD5117183.1"/>
    </source>
</evidence>
<protein>
    <submittedName>
        <fullName evidence="1">Uncharacterized protein</fullName>
    </submittedName>
</protein>
<gene>
    <name evidence="1" type="ORF">DGYR_LOCUS5738</name>
</gene>
<evidence type="ECO:0000313" key="2">
    <source>
        <dbReference type="Proteomes" id="UP000549394"/>
    </source>
</evidence>
<sequence length="342" mass="39363">MFTILQCIEFVFSSRDRRSVVLRDIKMEVVPTFESMPNFRPVVVKVTPDTSSTEKHCQATLYRSSRPDFLENDELKKFEELGIKCIIDLRSSKEYEKANGAKNLNKTFTVNKISLPLPWKKLKVGEKAELKPIEKYLPENTERKGKHVLVNFFRLNYIVAVFSRAPWYLQIMSLFYLLIDLIGNTGYKNFVRIFARNILNPVGIAGQYKDMVTYSHASICSALKLLTEKENIPAMLNCAHGKDRTGIIVALVMHIVRKPQNEIFQEYAKSSEGLQAMKDRLYKEIVVNLHMCPSFTTAKESTMEELFKFLTDEYGSVDNYLEFIGFSQSEQAMLRENLLGSS</sequence>
<dbReference type="EMBL" id="CAJFCJ010000007">
    <property type="protein sequence ID" value="CAD5117183.1"/>
    <property type="molecule type" value="Genomic_DNA"/>
</dbReference>
<accession>A0A7I8VLR7</accession>
<comment type="caution">
    <text evidence="1">The sequence shown here is derived from an EMBL/GenBank/DDBJ whole genome shotgun (WGS) entry which is preliminary data.</text>
</comment>
<dbReference type="Pfam" id="PF13350">
    <property type="entry name" value="Y_phosphatase3"/>
    <property type="match status" value="2"/>
</dbReference>
<dbReference type="Proteomes" id="UP000549394">
    <property type="component" value="Unassembled WGS sequence"/>
</dbReference>
<dbReference type="AlphaFoldDB" id="A0A7I8VLR7"/>
<proteinExistence type="predicted"/>
<dbReference type="SUPFAM" id="SSF52799">
    <property type="entry name" value="(Phosphotyrosine protein) phosphatases II"/>
    <property type="match status" value="1"/>
</dbReference>
<organism evidence="1 2">
    <name type="scientific">Dimorphilus gyrociliatus</name>
    <dbReference type="NCBI Taxonomy" id="2664684"/>
    <lineage>
        <taxon>Eukaryota</taxon>
        <taxon>Metazoa</taxon>
        <taxon>Spiralia</taxon>
        <taxon>Lophotrochozoa</taxon>
        <taxon>Annelida</taxon>
        <taxon>Polychaeta</taxon>
        <taxon>Polychaeta incertae sedis</taxon>
        <taxon>Dinophilidae</taxon>
        <taxon>Dimorphilus</taxon>
    </lineage>
</organism>
<dbReference type="OrthoDB" id="9988524at2759"/>
<dbReference type="Gene3D" id="3.90.190.10">
    <property type="entry name" value="Protein tyrosine phosphatase superfamily"/>
    <property type="match status" value="1"/>
</dbReference>
<reference evidence="1 2" key="1">
    <citation type="submission" date="2020-08" db="EMBL/GenBank/DDBJ databases">
        <authorList>
            <person name="Hejnol A."/>
        </authorList>
    </citation>
    <scope>NUCLEOTIDE SEQUENCE [LARGE SCALE GENOMIC DNA]</scope>
</reference>
<dbReference type="GO" id="GO:0004721">
    <property type="term" value="F:phosphoprotein phosphatase activity"/>
    <property type="evidence" value="ECO:0007669"/>
    <property type="project" value="InterPro"/>
</dbReference>
<keyword evidence="2" id="KW-1185">Reference proteome</keyword>
<name>A0A7I8VLR7_9ANNE</name>
<dbReference type="PANTHER" id="PTHR31126:SF1">
    <property type="entry name" value="TYROSINE SPECIFIC PROTEIN PHOSPHATASES DOMAIN-CONTAINING PROTEIN"/>
    <property type="match status" value="1"/>
</dbReference>
<dbReference type="PANTHER" id="PTHR31126">
    <property type="entry name" value="TYROSINE-PROTEIN PHOSPHATASE"/>
    <property type="match status" value="1"/>
</dbReference>
<dbReference type="InterPro" id="IPR026893">
    <property type="entry name" value="Tyr/Ser_Pase_IphP-type"/>
</dbReference>
<dbReference type="InterPro" id="IPR029021">
    <property type="entry name" value="Prot-tyrosine_phosphatase-like"/>
</dbReference>